<dbReference type="Pfam" id="PF01105">
    <property type="entry name" value="EMP24_GP25L"/>
    <property type="match status" value="1"/>
</dbReference>
<dbReference type="PANTHER" id="PTHR22811">
    <property type="entry name" value="TRANSMEMBRANE EMP24 DOMAIN-CONTAINING PROTEIN"/>
    <property type="match status" value="1"/>
</dbReference>
<evidence type="ECO:0000256" key="4">
    <source>
        <dbReference type="ARBA" id="ARBA00022729"/>
    </source>
</evidence>
<dbReference type="Proteomes" id="UP001164746">
    <property type="component" value="Chromosome 16"/>
</dbReference>
<evidence type="ECO:0000256" key="1">
    <source>
        <dbReference type="ARBA" id="ARBA00004479"/>
    </source>
</evidence>
<keyword evidence="6 7" id="KW-0472">Membrane</keyword>
<evidence type="ECO:0000256" key="5">
    <source>
        <dbReference type="ARBA" id="ARBA00022989"/>
    </source>
</evidence>
<dbReference type="InterPro" id="IPR009038">
    <property type="entry name" value="GOLD_dom"/>
</dbReference>
<organism evidence="9 10">
    <name type="scientific">Mya arenaria</name>
    <name type="common">Soft-shell clam</name>
    <dbReference type="NCBI Taxonomy" id="6604"/>
    <lineage>
        <taxon>Eukaryota</taxon>
        <taxon>Metazoa</taxon>
        <taxon>Spiralia</taxon>
        <taxon>Lophotrochozoa</taxon>
        <taxon>Mollusca</taxon>
        <taxon>Bivalvia</taxon>
        <taxon>Autobranchia</taxon>
        <taxon>Heteroconchia</taxon>
        <taxon>Euheterodonta</taxon>
        <taxon>Imparidentia</taxon>
        <taxon>Neoheterodontei</taxon>
        <taxon>Myida</taxon>
        <taxon>Myoidea</taxon>
        <taxon>Myidae</taxon>
        <taxon>Mya</taxon>
    </lineage>
</organism>
<feature type="transmembrane region" description="Helical" evidence="7">
    <location>
        <begin position="48"/>
        <end position="70"/>
    </location>
</feature>
<gene>
    <name evidence="9" type="ORF">MAR_002821</name>
</gene>
<keyword evidence="5 7" id="KW-1133">Transmembrane helix</keyword>
<keyword evidence="10" id="KW-1185">Reference proteome</keyword>
<proteinExistence type="inferred from homology"/>
<name>A0ABY7G479_MYAAR</name>
<dbReference type="EMBL" id="CP111027">
    <property type="protein sequence ID" value="WAR29253.1"/>
    <property type="molecule type" value="Genomic_DNA"/>
</dbReference>
<keyword evidence="4" id="KW-0732">Signal</keyword>
<evidence type="ECO:0000313" key="10">
    <source>
        <dbReference type="Proteomes" id="UP001164746"/>
    </source>
</evidence>
<comment type="subcellular location">
    <subcellularLocation>
        <location evidence="1">Membrane</location>
        <topology evidence="1">Single-pass type I membrane protein</topology>
    </subcellularLocation>
</comment>
<evidence type="ECO:0000259" key="8">
    <source>
        <dbReference type="Pfam" id="PF01105"/>
    </source>
</evidence>
<comment type="similarity">
    <text evidence="2">Belongs to the EMP24/GP25L family.</text>
</comment>
<reference evidence="9" key="1">
    <citation type="submission" date="2022-11" db="EMBL/GenBank/DDBJ databases">
        <title>Centuries of genome instability and evolution in soft-shell clam transmissible cancer (bioRxiv).</title>
        <authorList>
            <person name="Hart S.F.M."/>
            <person name="Yonemitsu M.A."/>
            <person name="Giersch R.M."/>
            <person name="Beal B.F."/>
            <person name="Arriagada G."/>
            <person name="Davis B.W."/>
            <person name="Ostrander E.A."/>
            <person name="Goff S.P."/>
            <person name="Metzger M.J."/>
        </authorList>
    </citation>
    <scope>NUCLEOTIDE SEQUENCE</scope>
    <source>
        <strain evidence="9">MELC-2E11</strain>
        <tissue evidence="9">Siphon/mantle</tissue>
    </source>
</reference>
<evidence type="ECO:0000313" key="9">
    <source>
        <dbReference type="EMBL" id="WAR29253.1"/>
    </source>
</evidence>
<accession>A0ABY7G479</accession>
<feature type="domain" description="GOLD" evidence="8">
    <location>
        <begin position="6"/>
        <end position="74"/>
    </location>
</feature>
<evidence type="ECO:0000256" key="7">
    <source>
        <dbReference type="SAM" id="Phobius"/>
    </source>
</evidence>
<protein>
    <submittedName>
        <fullName evidence="9">TMED7-like protein</fullName>
    </submittedName>
</protein>
<keyword evidence="3 7" id="KW-0812">Transmembrane</keyword>
<evidence type="ECO:0000256" key="3">
    <source>
        <dbReference type="ARBA" id="ARBA00022692"/>
    </source>
</evidence>
<evidence type="ECO:0000256" key="2">
    <source>
        <dbReference type="ARBA" id="ARBA00007104"/>
    </source>
</evidence>
<sequence>MLSFHSENMETAGQALHDNLNEVLDDQTHFKLRETQGRAFAEDLNGRVMAWSIGETVVVLLIGIGQVLVLRSFFTEKKTSGLTIR</sequence>
<evidence type="ECO:0000256" key="6">
    <source>
        <dbReference type="ARBA" id="ARBA00023136"/>
    </source>
</evidence>
<dbReference type="InterPro" id="IPR015720">
    <property type="entry name" value="Emp24-like"/>
</dbReference>